<dbReference type="AlphaFoldDB" id="A0A549SZV1"/>
<dbReference type="Proteomes" id="UP000316801">
    <property type="component" value="Unassembled WGS sequence"/>
</dbReference>
<dbReference type="InterPro" id="IPR018666">
    <property type="entry name" value="DUF2125"/>
</dbReference>
<reference evidence="1 2" key="1">
    <citation type="submission" date="2019-07" db="EMBL/GenBank/DDBJ databases">
        <title>Ln-dependent methylotrophs.</title>
        <authorList>
            <person name="Tani A."/>
        </authorList>
    </citation>
    <scope>NUCLEOTIDE SEQUENCE [LARGE SCALE GENOMIC DNA]</scope>
    <source>
        <strain evidence="1 2">SM12</strain>
    </source>
</reference>
<gene>
    <name evidence="1" type="ORF">FNA46_20910</name>
</gene>
<dbReference type="RefSeq" id="WP_143127150.1">
    <property type="nucleotide sequence ID" value="NZ_VJMG01000069.1"/>
</dbReference>
<dbReference type="EMBL" id="VJMG01000069">
    <property type="protein sequence ID" value="TRL35136.1"/>
    <property type="molecule type" value="Genomic_DNA"/>
</dbReference>
<proteinExistence type="predicted"/>
<accession>A0A549SZV1</accession>
<protein>
    <submittedName>
        <fullName evidence="1">DUF2125 domain-containing protein</fullName>
    </submittedName>
</protein>
<evidence type="ECO:0000313" key="1">
    <source>
        <dbReference type="EMBL" id="TRL35136.1"/>
    </source>
</evidence>
<dbReference type="Pfam" id="PF09898">
    <property type="entry name" value="DUF2125"/>
    <property type="match status" value="1"/>
</dbReference>
<evidence type="ECO:0000313" key="2">
    <source>
        <dbReference type="Proteomes" id="UP000316801"/>
    </source>
</evidence>
<keyword evidence="2" id="KW-1185">Reference proteome</keyword>
<organism evidence="1 2">
    <name type="scientific">Rhizobium straminoryzae</name>
    <dbReference type="NCBI Taxonomy" id="1387186"/>
    <lineage>
        <taxon>Bacteria</taxon>
        <taxon>Pseudomonadati</taxon>
        <taxon>Pseudomonadota</taxon>
        <taxon>Alphaproteobacteria</taxon>
        <taxon>Hyphomicrobiales</taxon>
        <taxon>Rhizobiaceae</taxon>
        <taxon>Rhizobium/Agrobacterium group</taxon>
        <taxon>Rhizobium</taxon>
    </lineage>
</organism>
<name>A0A549SZV1_9HYPH</name>
<sequence length="335" mass="34874">MAASSRSGVSAKILALAALIVLVIALYTAGWFYAAATLKTNTLTALGKQQDHGVTADCADATYRGYPFRIGLFCSKVTVDDSAKGISASFGALRSAAQVYAPNHIVWELDGPSELRTGNGLSVTAQWADLQASLQTKAGGVERSSTVIKGLASAITSSQTGQAFDLKVEQTEVHARQNGADLDAAVTLRNTDLVARGLPLQIPRFTAVADVTVAGKAGLLEGHDETGTGLYGSKGEIRQLGVDLGDGQILSISGPIAIDEQGRLSGKLKLEVQKIGAWRERLSGNFPQLAKTIDTASRMLSALTGGGDSARLDVTLNRGKILVGGFIAVGEIPPL</sequence>
<comment type="caution">
    <text evidence="1">The sequence shown here is derived from an EMBL/GenBank/DDBJ whole genome shotgun (WGS) entry which is preliminary data.</text>
</comment>